<dbReference type="STRING" id="6669.E9H4R2"/>
<dbReference type="GO" id="GO:0030020">
    <property type="term" value="F:extracellular matrix structural constituent conferring tensile strength"/>
    <property type="evidence" value="ECO:0000318"/>
    <property type="project" value="GO_Central"/>
</dbReference>
<feature type="compositionally biased region" description="Low complexity" evidence="1">
    <location>
        <begin position="464"/>
        <end position="476"/>
    </location>
</feature>
<protein>
    <submittedName>
        <fullName evidence="2">Uncharacterized protein</fullName>
    </submittedName>
</protein>
<feature type="compositionally biased region" description="Low complexity" evidence="1">
    <location>
        <begin position="200"/>
        <end position="210"/>
    </location>
</feature>
<feature type="compositionally biased region" description="Basic and acidic residues" evidence="1">
    <location>
        <begin position="188"/>
        <end position="198"/>
    </location>
</feature>
<dbReference type="PANTHER" id="PTHR24637:SF421">
    <property type="entry name" value="CUTICLE COLLAGEN DPY-2"/>
    <property type="match status" value="1"/>
</dbReference>
<evidence type="ECO:0000256" key="1">
    <source>
        <dbReference type="SAM" id="MobiDB-lite"/>
    </source>
</evidence>
<evidence type="ECO:0000313" key="2">
    <source>
        <dbReference type="EMBL" id="EFX73312.1"/>
    </source>
</evidence>
<feature type="region of interest" description="Disordered" evidence="1">
    <location>
        <begin position="172"/>
        <end position="476"/>
    </location>
</feature>
<feature type="compositionally biased region" description="Basic and acidic residues" evidence="1">
    <location>
        <begin position="324"/>
        <end position="339"/>
    </location>
</feature>
<feature type="compositionally biased region" description="Low complexity" evidence="1">
    <location>
        <begin position="231"/>
        <end position="248"/>
    </location>
</feature>
<evidence type="ECO:0000313" key="3">
    <source>
        <dbReference type="Proteomes" id="UP000000305"/>
    </source>
</evidence>
<dbReference type="EMBL" id="GL732592">
    <property type="protein sequence ID" value="EFX73312.1"/>
    <property type="molecule type" value="Genomic_DNA"/>
</dbReference>
<dbReference type="HOGENOM" id="CLU_359275_0_0_1"/>
<feature type="compositionally biased region" description="Basic and acidic residues" evidence="1">
    <location>
        <begin position="267"/>
        <end position="276"/>
    </location>
</feature>
<sequence length="780" mass="80698">MALPTDDQVKEHGTAEDDHGWYAPIAMILKPISKDKVESKRIVIRPRVSGYGSHPYWLNGSPWQHPALPWYPYGIQRRHPADFLGNWPESYDDSHESQWTRMMWSLKKRGSVYLPKKSISSIEPESFPSSRSSAGYGIAESRNPQATHPHPPTPVIVDKTKNKQGTFPWLVNLAGPPGIPGVDGMDGVDGRDGKDGKDGAQGPAGPPGTKGDTGLQGKDGRDGPAGPPGIMGPIGPPGLQGIQGLSGPIGPPGAPGELIEWIVTGEKGTDGKDGRDGANGMDGKDGTNGAPGPAGSPGTNGKDGQDGQDGQPGVAGPSGPPGTDGKDGKDGVDGKDGKDGQPGLPGPPGTPGQDGKDGTPGQYGQPGKYGADGQDGQGGIPGPIGPGGTPGTGGTPGQTGTGGIPGLPGVAGASGIPGSAGTPGTPGDAGLPGEPGTAGAAGTAGVAGAAGVGGSPGSPGSPGAPGAPAAADHGAGPVFRCQSPSSLAWSSALEKLLVREGWPLFVLTQSPALKADRPFAGTHSPFDRVGLRSCFFSRQAVTMKFSVLTLICFAIVLTCRTIAYPMDDGIVSQEVPEEVNATVADAADDEISWYKPIAVILKPATEKDLEERMKLSPRTDEELPFEYQHPDVPVPFQQQLPLFPWDYESASPWASPFARNSHHGQPDDGLKNYYASLNFPGNVQANLLALARMGLVAIPKKDIGRHKVNETGQKEVQVRANSRQGEAEKGVEIVSQDKHNANLDPNNHNHNHNHNHKKHKNQWVHELVGPPGPIGPIGPA</sequence>
<dbReference type="AlphaFoldDB" id="E9H4R2"/>
<dbReference type="InterPro" id="IPR008160">
    <property type="entry name" value="Collagen"/>
</dbReference>
<feature type="compositionally biased region" description="Low complexity" evidence="1">
    <location>
        <begin position="120"/>
        <end position="133"/>
    </location>
</feature>
<feature type="region of interest" description="Disordered" evidence="1">
    <location>
        <begin position="120"/>
        <end position="160"/>
    </location>
</feature>
<keyword evidence="3" id="KW-1185">Reference proteome</keyword>
<dbReference type="KEGG" id="dpx:DAPPUDRAFT_109961"/>
<organism evidence="2 3">
    <name type="scientific">Daphnia pulex</name>
    <name type="common">Water flea</name>
    <dbReference type="NCBI Taxonomy" id="6669"/>
    <lineage>
        <taxon>Eukaryota</taxon>
        <taxon>Metazoa</taxon>
        <taxon>Ecdysozoa</taxon>
        <taxon>Arthropoda</taxon>
        <taxon>Crustacea</taxon>
        <taxon>Branchiopoda</taxon>
        <taxon>Diplostraca</taxon>
        <taxon>Cladocera</taxon>
        <taxon>Anomopoda</taxon>
        <taxon>Daphniidae</taxon>
        <taxon>Daphnia</taxon>
    </lineage>
</organism>
<gene>
    <name evidence="2" type="ORF">DAPPUDRAFT_109961</name>
</gene>
<dbReference type="GO" id="GO:0031012">
    <property type="term" value="C:extracellular matrix"/>
    <property type="evidence" value="ECO:0000318"/>
    <property type="project" value="GO_Central"/>
</dbReference>
<reference evidence="2 3" key="1">
    <citation type="journal article" date="2011" name="Science">
        <title>The ecoresponsive genome of Daphnia pulex.</title>
        <authorList>
            <person name="Colbourne J.K."/>
            <person name="Pfrender M.E."/>
            <person name="Gilbert D."/>
            <person name="Thomas W.K."/>
            <person name="Tucker A."/>
            <person name="Oakley T.H."/>
            <person name="Tokishita S."/>
            <person name="Aerts A."/>
            <person name="Arnold G.J."/>
            <person name="Basu M.K."/>
            <person name="Bauer D.J."/>
            <person name="Caceres C.E."/>
            <person name="Carmel L."/>
            <person name="Casola C."/>
            <person name="Choi J.H."/>
            <person name="Detter J.C."/>
            <person name="Dong Q."/>
            <person name="Dusheyko S."/>
            <person name="Eads B.D."/>
            <person name="Frohlich T."/>
            <person name="Geiler-Samerotte K.A."/>
            <person name="Gerlach D."/>
            <person name="Hatcher P."/>
            <person name="Jogdeo S."/>
            <person name="Krijgsveld J."/>
            <person name="Kriventseva E.V."/>
            <person name="Kultz D."/>
            <person name="Laforsch C."/>
            <person name="Lindquist E."/>
            <person name="Lopez J."/>
            <person name="Manak J.R."/>
            <person name="Muller J."/>
            <person name="Pangilinan J."/>
            <person name="Patwardhan R.P."/>
            <person name="Pitluck S."/>
            <person name="Pritham E.J."/>
            <person name="Rechtsteiner A."/>
            <person name="Rho M."/>
            <person name="Rogozin I.B."/>
            <person name="Sakarya O."/>
            <person name="Salamov A."/>
            <person name="Schaack S."/>
            <person name="Shapiro H."/>
            <person name="Shiga Y."/>
            <person name="Skalitzky C."/>
            <person name="Smith Z."/>
            <person name="Souvorov A."/>
            <person name="Sung W."/>
            <person name="Tang Z."/>
            <person name="Tsuchiya D."/>
            <person name="Tu H."/>
            <person name="Vos H."/>
            <person name="Wang M."/>
            <person name="Wolf Y.I."/>
            <person name="Yamagata H."/>
            <person name="Yamada T."/>
            <person name="Ye Y."/>
            <person name="Shaw J.R."/>
            <person name="Andrews J."/>
            <person name="Crease T.J."/>
            <person name="Tang H."/>
            <person name="Lucas S.M."/>
            <person name="Robertson H.M."/>
            <person name="Bork P."/>
            <person name="Koonin E.V."/>
            <person name="Zdobnov E.M."/>
            <person name="Grigoriev I.V."/>
            <person name="Lynch M."/>
            <person name="Boore J.L."/>
        </authorList>
    </citation>
    <scope>NUCLEOTIDE SEQUENCE [LARGE SCALE GENOMIC DNA]</scope>
</reference>
<dbReference type="PANTHER" id="PTHR24637">
    <property type="entry name" value="COLLAGEN"/>
    <property type="match status" value="1"/>
</dbReference>
<feature type="non-terminal residue" evidence="2">
    <location>
        <position position="1"/>
    </location>
</feature>
<feature type="compositionally biased region" description="Gly residues" evidence="1">
    <location>
        <begin position="448"/>
        <end position="457"/>
    </location>
</feature>
<proteinExistence type="predicted"/>
<name>E9H4R2_DAPPU</name>
<dbReference type="Pfam" id="PF01391">
    <property type="entry name" value="Collagen"/>
    <property type="match status" value="3"/>
</dbReference>
<dbReference type="InParanoid" id="E9H4R2"/>
<feature type="compositionally biased region" description="Low complexity" evidence="1">
    <location>
        <begin position="429"/>
        <end position="447"/>
    </location>
</feature>
<dbReference type="Proteomes" id="UP000000305">
    <property type="component" value="Unassembled WGS sequence"/>
</dbReference>
<dbReference type="eggNOG" id="KOG3544">
    <property type="taxonomic scope" value="Eukaryota"/>
</dbReference>
<feature type="compositionally biased region" description="Pro residues" evidence="1">
    <location>
        <begin position="770"/>
        <end position="780"/>
    </location>
</feature>
<feature type="region of interest" description="Disordered" evidence="1">
    <location>
        <begin position="748"/>
        <end position="780"/>
    </location>
</feature>
<feature type="compositionally biased region" description="Gly residues" evidence="1">
    <location>
        <begin position="373"/>
        <end position="406"/>
    </location>
</feature>
<dbReference type="OrthoDB" id="6381721at2759"/>
<feature type="compositionally biased region" description="Basic residues" evidence="1">
    <location>
        <begin position="749"/>
        <end position="762"/>
    </location>
</feature>
<accession>E9H4R2</accession>